<dbReference type="AlphaFoldDB" id="A0AAV2DA11"/>
<gene>
    <name evidence="1" type="ORF">LTRI10_LOCUS12103</name>
</gene>
<sequence>MRKGRRRLAIDQFRMREEILSSVQDQLQHPTSTLDPCCSASRCDSSSETTAVGIEVTTGKLHPRHPEGTLHVTQ</sequence>
<reference evidence="1 2" key="1">
    <citation type="submission" date="2024-04" db="EMBL/GenBank/DDBJ databases">
        <authorList>
            <person name="Fracassetti M."/>
        </authorList>
    </citation>
    <scope>NUCLEOTIDE SEQUENCE [LARGE SCALE GENOMIC DNA]</scope>
</reference>
<name>A0AAV2DA11_9ROSI</name>
<dbReference type="Proteomes" id="UP001497516">
    <property type="component" value="Chromosome 2"/>
</dbReference>
<protein>
    <submittedName>
        <fullName evidence="1">Uncharacterized protein</fullName>
    </submittedName>
</protein>
<proteinExistence type="predicted"/>
<evidence type="ECO:0000313" key="2">
    <source>
        <dbReference type="Proteomes" id="UP001497516"/>
    </source>
</evidence>
<evidence type="ECO:0000313" key="1">
    <source>
        <dbReference type="EMBL" id="CAL1369553.1"/>
    </source>
</evidence>
<organism evidence="1 2">
    <name type="scientific">Linum trigynum</name>
    <dbReference type="NCBI Taxonomy" id="586398"/>
    <lineage>
        <taxon>Eukaryota</taxon>
        <taxon>Viridiplantae</taxon>
        <taxon>Streptophyta</taxon>
        <taxon>Embryophyta</taxon>
        <taxon>Tracheophyta</taxon>
        <taxon>Spermatophyta</taxon>
        <taxon>Magnoliopsida</taxon>
        <taxon>eudicotyledons</taxon>
        <taxon>Gunneridae</taxon>
        <taxon>Pentapetalae</taxon>
        <taxon>rosids</taxon>
        <taxon>fabids</taxon>
        <taxon>Malpighiales</taxon>
        <taxon>Linaceae</taxon>
        <taxon>Linum</taxon>
    </lineage>
</organism>
<keyword evidence="2" id="KW-1185">Reference proteome</keyword>
<dbReference type="EMBL" id="OZ034815">
    <property type="protein sequence ID" value="CAL1369553.1"/>
    <property type="molecule type" value="Genomic_DNA"/>
</dbReference>
<accession>A0AAV2DA11</accession>